<keyword evidence="2" id="KW-1185">Reference proteome</keyword>
<organism evidence="1 2">
    <name type="scientific">Araneus ventricosus</name>
    <name type="common">Orbweaver spider</name>
    <name type="synonym">Epeira ventricosa</name>
    <dbReference type="NCBI Taxonomy" id="182803"/>
    <lineage>
        <taxon>Eukaryota</taxon>
        <taxon>Metazoa</taxon>
        <taxon>Ecdysozoa</taxon>
        <taxon>Arthropoda</taxon>
        <taxon>Chelicerata</taxon>
        <taxon>Arachnida</taxon>
        <taxon>Araneae</taxon>
        <taxon>Araneomorphae</taxon>
        <taxon>Entelegynae</taxon>
        <taxon>Araneoidea</taxon>
        <taxon>Araneidae</taxon>
        <taxon>Araneus</taxon>
    </lineage>
</organism>
<dbReference type="EMBL" id="BGPR01071530">
    <property type="protein sequence ID" value="GBO44702.1"/>
    <property type="molecule type" value="Genomic_DNA"/>
</dbReference>
<protein>
    <submittedName>
        <fullName evidence="1">Uncharacterized protein</fullName>
    </submittedName>
</protein>
<name>A0A4Y2X9V8_ARAVE</name>
<gene>
    <name evidence="1" type="ORF">AVEN_78377_1</name>
</gene>
<dbReference type="Proteomes" id="UP000499080">
    <property type="component" value="Unassembled WGS sequence"/>
</dbReference>
<feature type="non-terminal residue" evidence="1">
    <location>
        <position position="1"/>
    </location>
</feature>
<evidence type="ECO:0000313" key="2">
    <source>
        <dbReference type="Proteomes" id="UP000499080"/>
    </source>
</evidence>
<accession>A0A4Y2X9V8</accession>
<evidence type="ECO:0000313" key="1">
    <source>
        <dbReference type="EMBL" id="GBO44702.1"/>
    </source>
</evidence>
<comment type="caution">
    <text evidence="1">The sequence shown here is derived from an EMBL/GenBank/DDBJ whole genome shotgun (WGS) entry which is preliminary data.</text>
</comment>
<dbReference type="OrthoDB" id="417078at2759"/>
<dbReference type="AlphaFoldDB" id="A0A4Y2X9V8"/>
<sequence>LLEKVPELQPLTEFEQSQVGYVSAPVLFKKVQTMFVERYEEAPINFVVDKQIIIIERSTKSGDQEFTEIFPGEYLRGIIKRVLVRLKNLVL</sequence>
<proteinExistence type="predicted"/>
<reference evidence="1 2" key="1">
    <citation type="journal article" date="2019" name="Sci. Rep.">
        <title>Orb-weaving spider Araneus ventricosus genome elucidates the spidroin gene catalogue.</title>
        <authorList>
            <person name="Kono N."/>
            <person name="Nakamura H."/>
            <person name="Ohtoshi R."/>
            <person name="Moran D.A.P."/>
            <person name="Shinohara A."/>
            <person name="Yoshida Y."/>
            <person name="Fujiwara M."/>
            <person name="Mori M."/>
            <person name="Tomita M."/>
            <person name="Arakawa K."/>
        </authorList>
    </citation>
    <scope>NUCLEOTIDE SEQUENCE [LARGE SCALE GENOMIC DNA]</scope>
</reference>